<dbReference type="KEGG" id="ppw:PputW619_2830"/>
<name>B1J9C6_PSEPW</name>
<reference evidence="1" key="1">
    <citation type="submission" date="2008-02" db="EMBL/GenBank/DDBJ databases">
        <title>Complete sequence of Psuedomonas putida W619.</title>
        <authorList>
            <consortium name="US DOE Joint Genome Institute"/>
            <person name="Copeland A."/>
            <person name="Lucas S."/>
            <person name="Lapidus A."/>
            <person name="Barry K."/>
            <person name="Detter J.C."/>
            <person name="Glavina del Rio T."/>
            <person name="Dalin E."/>
            <person name="Tice H."/>
            <person name="Pitluck S."/>
            <person name="Chain P."/>
            <person name="Malfatti S."/>
            <person name="Shin M."/>
            <person name="Vergez L."/>
            <person name="Schmutz J."/>
            <person name="Larimer F."/>
            <person name="Land M."/>
            <person name="Hauser L."/>
            <person name="Kyrpides N."/>
            <person name="Kim E."/>
            <person name="Taghavi S."/>
            <person name="Vangronsveld D."/>
            <person name="van der Lelie D."/>
            <person name="Richardson P."/>
        </authorList>
    </citation>
    <scope>NUCLEOTIDE SEQUENCE</scope>
    <source>
        <strain evidence="1">W619</strain>
    </source>
</reference>
<organism evidence="1">
    <name type="scientific">Pseudomonas putida (strain W619)</name>
    <dbReference type="NCBI Taxonomy" id="390235"/>
    <lineage>
        <taxon>Bacteria</taxon>
        <taxon>Pseudomonadati</taxon>
        <taxon>Pseudomonadota</taxon>
        <taxon>Gammaproteobacteria</taxon>
        <taxon>Pseudomonadales</taxon>
        <taxon>Pseudomonadaceae</taxon>
        <taxon>Pseudomonas</taxon>
    </lineage>
</organism>
<protein>
    <submittedName>
        <fullName evidence="1">Uncharacterized protein</fullName>
    </submittedName>
</protein>
<proteinExistence type="predicted"/>
<dbReference type="AlphaFoldDB" id="B1J9C6"/>
<dbReference type="OrthoDB" id="8638465at2"/>
<sequence length="293" mass="32139">MTNFFNRLKSCLAGWSGKHVACEPAFEPSRAQQNLAWLPRNRVFEPLDLPLPDYPAPGLIGEPLYLRYSAFMAQAGKNPAPLADGALREVGRRLASELLGQAITLGSSKAHEGSDEVYWLVQSAAITSLFADGAQSAEFAGYRQHVAYYQAGCRTAGQVNAFDRYVAANGQPAVEDEVQSRSADDHYRVMVRPWEAGNTHWVYSPRVLDTHQGTCLLSFQDACWSADVSTWHSGSTVELALRKYPSHRARDGIRVIIDCTKRCALLEAGGEIELADLEAVLDARLEGAEPGSR</sequence>
<accession>B1J9C6</accession>
<dbReference type="eggNOG" id="ENOG5033N3E">
    <property type="taxonomic scope" value="Bacteria"/>
</dbReference>
<evidence type="ECO:0000313" key="1">
    <source>
        <dbReference type="EMBL" id="ACA73322.1"/>
    </source>
</evidence>
<dbReference type="HOGENOM" id="CLU_949520_0_0_6"/>
<gene>
    <name evidence="1" type="ordered locus">PputW619_2830</name>
</gene>
<dbReference type="EMBL" id="CP000949">
    <property type="protein sequence ID" value="ACA73322.1"/>
    <property type="molecule type" value="Genomic_DNA"/>
</dbReference>